<comment type="similarity">
    <text evidence="1">Belongs to the ComF/GntX family.</text>
</comment>
<gene>
    <name evidence="3" type="primary">gntX</name>
    <name evidence="3" type="ORF">GRH90_17085</name>
</gene>
<keyword evidence="4" id="KW-1185">Reference proteome</keyword>
<dbReference type="Proteomes" id="UP000461443">
    <property type="component" value="Unassembled WGS sequence"/>
</dbReference>
<protein>
    <submittedName>
        <fullName evidence="3">DNA utilization protein GntX</fullName>
    </submittedName>
</protein>
<dbReference type="InterPro" id="IPR051910">
    <property type="entry name" value="ComF/GntX_DNA_util-trans"/>
</dbReference>
<name>A0A845SHU0_9GAMM</name>
<accession>A0A845SHU0</accession>
<dbReference type="InterPro" id="IPR000836">
    <property type="entry name" value="PRTase_dom"/>
</dbReference>
<dbReference type="Gene3D" id="3.40.50.2020">
    <property type="match status" value="1"/>
</dbReference>
<evidence type="ECO:0000259" key="2">
    <source>
        <dbReference type="Pfam" id="PF00156"/>
    </source>
</evidence>
<evidence type="ECO:0000313" key="3">
    <source>
        <dbReference type="EMBL" id="NDL64450.1"/>
    </source>
</evidence>
<organism evidence="3 4">
    <name type="scientific">Acerihabitans arboris</name>
    <dbReference type="NCBI Taxonomy" id="2691583"/>
    <lineage>
        <taxon>Bacteria</taxon>
        <taxon>Pseudomonadati</taxon>
        <taxon>Pseudomonadota</taxon>
        <taxon>Gammaproteobacteria</taxon>
        <taxon>Enterobacterales</taxon>
        <taxon>Pectobacteriaceae</taxon>
        <taxon>Acerihabitans</taxon>
    </lineage>
</organism>
<dbReference type="EMBL" id="WUBS01000012">
    <property type="protein sequence ID" value="NDL64450.1"/>
    <property type="molecule type" value="Genomic_DNA"/>
</dbReference>
<sequence>MLTINALCWLCQQPLWFSRQGICRCCADYLLNRRETCCPRCGLPAGSRRLCCGRCLLKTPPWESLLYVTDYRPPLSGLVKKLKYQGGTGLARVLARLLLLRWLEERHLHRCDKPDLVLNVPLHTYRHWRRGYNQTDLLARPLARWLGVEYLSLGLERIRAVVPQQTLHAGDRRRNLHGAFACHADVAGKTVALVDDVITTGSTMDEITHILLAQRARAVQVWSVCRTL</sequence>
<dbReference type="Pfam" id="PF00156">
    <property type="entry name" value="Pribosyltran"/>
    <property type="match status" value="1"/>
</dbReference>
<dbReference type="PANTHER" id="PTHR47505:SF1">
    <property type="entry name" value="DNA UTILIZATION PROTEIN YHGH"/>
    <property type="match status" value="1"/>
</dbReference>
<dbReference type="CDD" id="cd06223">
    <property type="entry name" value="PRTases_typeI"/>
    <property type="match status" value="1"/>
</dbReference>
<evidence type="ECO:0000256" key="1">
    <source>
        <dbReference type="ARBA" id="ARBA00008007"/>
    </source>
</evidence>
<evidence type="ECO:0000313" key="4">
    <source>
        <dbReference type="Proteomes" id="UP000461443"/>
    </source>
</evidence>
<reference evidence="3 4" key="2">
    <citation type="submission" date="2020-02" db="EMBL/GenBank/DDBJ databases">
        <title>The new genus of Enterobacteriales.</title>
        <authorList>
            <person name="Kim I.S."/>
        </authorList>
    </citation>
    <scope>NUCLEOTIDE SEQUENCE [LARGE SCALE GENOMIC DNA]</scope>
    <source>
        <strain evidence="3 4">SAP-6</strain>
    </source>
</reference>
<reference evidence="3 4" key="1">
    <citation type="submission" date="2019-12" db="EMBL/GenBank/DDBJ databases">
        <authorList>
            <person name="Lee S.D."/>
        </authorList>
    </citation>
    <scope>NUCLEOTIDE SEQUENCE [LARGE SCALE GENOMIC DNA]</scope>
    <source>
        <strain evidence="3 4">SAP-6</strain>
    </source>
</reference>
<dbReference type="RefSeq" id="WP_162367168.1">
    <property type="nucleotide sequence ID" value="NZ_WUBS01000012.1"/>
</dbReference>
<proteinExistence type="inferred from homology"/>
<dbReference type="SUPFAM" id="SSF53271">
    <property type="entry name" value="PRTase-like"/>
    <property type="match status" value="1"/>
</dbReference>
<dbReference type="PANTHER" id="PTHR47505">
    <property type="entry name" value="DNA UTILIZATION PROTEIN YHGH"/>
    <property type="match status" value="1"/>
</dbReference>
<comment type="caution">
    <text evidence="3">The sequence shown here is derived from an EMBL/GenBank/DDBJ whole genome shotgun (WGS) entry which is preliminary data.</text>
</comment>
<feature type="domain" description="Phosphoribosyltransferase" evidence="2">
    <location>
        <begin position="184"/>
        <end position="223"/>
    </location>
</feature>
<dbReference type="NCBIfam" id="NF008616">
    <property type="entry name" value="PRK11595.1"/>
    <property type="match status" value="1"/>
</dbReference>
<dbReference type="AlphaFoldDB" id="A0A845SHU0"/>
<dbReference type="InterPro" id="IPR029057">
    <property type="entry name" value="PRTase-like"/>
</dbReference>